<evidence type="ECO:0000256" key="1">
    <source>
        <dbReference type="SAM" id="SignalP"/>
    </source>
</evidence>
<dbReference type="InterPro" id="IPR029052">
    <property type="entry name" value="Metallo-depent_PP-like"/>
</dbReference>
<keyword evidence="1" id="KW-0732">Signal</keyword>
<comment type="caution">
    <text evidence="3">The sequence shown here is derived from an EMBL/GenBank/DDBJ whole genome shotgun (WGS) entry which is preliminary data.</text>
</comment>
<feature type="domain" description="PhoD-like phosphatase metallophosphatase" evidence="2">
    <location>
        <begin position="35"/>
        <end position="266"/>
    </location>
</feature>
<dbReference type="RefSeq" id="WP_007276752.1">
    <property type="nucleotide sequence ID" value="NZ_ABCK01000001.1"/>
</dbReference>
<accession>A6DFQ3</accession>
<dbReference type="PANTHER" id="PTHR33987:SF1">
    <property type="entry name" value="CALCINEURIN-LIKE METALLO-PHOSPHOESTERASE SUPERFAMILY PROTEIN"/>
    <property type="match status" value="1"/>
</dbReference>
<feature type="chain" id="PRO_5002694289" evidence="1">
    <location>
        <begin position="18"/>
        <end position="343"/>
    </location>
</feature>
<dbReference type="OrthoDB" id="9763616at2"/>
<dbReference type="Pfam" id="PF09423">
    <property type="entry name" value="PhoD"/>
    <property type="match status" value="1"/>
</dbReference>
<proteinExistence type="predicted"/>
<evidence type="ECO:0000313" key="4">
    <source>
        <dbReference type="Proteomes" id="UP000004947"/>
    </source>
</evidence>
<dbReference type="CDD" id="cd07389">
    <property type="entry name" value="MPP_PhoD"/>
    <property type="match status" value="1"/>
</dbReference>
<name>A6DFQ3_9BACT</name>
<protein>
    <submittedName>
        <fullName evidence="3">Putative alkaline phosphatase D (APaseD)</fullName>
    </submittedName>
</protein>
<dbReference type="Proteomes" id="UP000004947">
    <property type="component" value="Unassembled WGS sequence"/>
</dbReference>
<dbReference type="STRING" id="313628.LNTAR_17823"/>
<sequence length="343" mass="39866">MKPILLLLSLSFSSIFAQDLPNKIAFGSCGSQEKPMPILYKVTEHEADMFIYLGDNIYGDTNDMKVLANKYKKLGAREEFQHLKSKVPLIYATWDDHDYGKNDAGKEYKKKAESKEVFLDFWDGPQNSERRKSPGIYTSYYHKAEGKILQVIVLDTRSFRDKHIRRNKKEKHPVWKHDYRPHEKAGQTFLGETQWQWLEQELKKPADLRIMASSTQFGHDYNGYESWTLFPFERQKMLDLIKSTKAEGVVFISGDVHWGEISKLNEPNLYPIYDITSSGINKSWKSFEPNSARIGEVYRENHVAMIDIDWKQQDPAIEFSIIDLDGKKAVTHAIKLSELSFKK</sequence>
<feature type="signal peptide" evidence="1">
    <location>
        <begin position="1"/>
        <end position="17"/>
    </location>
</feature>
<dbReference type="eggNOG" id="COG3540">
    <property type="taxonomic scope" value="Bacteria"/>
</dbReference>
<dbReference type="AlphaFoldDB" id="A6DFQ3"/>
<dbReference type="PANTHER" id="PTHR33987">
    <property type="entry name" value="CALCINEURIN-LIKE METALLO-PHOSPHOESTERASE SUPERFAMILY PROTEIN"/>
    <property type="match status" value="1"/>
</dbReference>
<reference evidence="3 4" key="1">
    <citation type="journal article" date="2010" name="J. Bacteriol.">
        <title>Genome sequence of Lentisphaera araneosa HTCC2155T, the type species of the order Lentisphaerales in the phylum Lentisphaerae.</title>
        <authorList>
            <person name="Thrash J.C."/>
            <person name="Cho J.C."/>
            <person name="Vergin K.L."/>
            <person name="Morris R.M."/>
            <person name="Giovannoni S.J."/>
        </authorList>
    </citation>
    <scope>NUCLEOTIDE SEQUENCE [LARGE SCALE GENOMIC DNA]</scope>
    <source>
        <strain evidence="3 4">HTCC2155</strain>
    </source>
</reference>
<evidence type="ECO:0000259" key="2">
    <source>
        <dbReference type="Pfam" id="PF09423"/>
    </source>
</evidence>
<dbReference type="Gene3D" id="3.60.21.70">
    <property type="entry name" value="PhoD-like phosphatase"/>
    <property type="match status" value="1"/>
</dbReference>
<dbReference type="SUPFAM" id="SSF56300">
    <property type="entry name" value="Metallo-dependent phosphatases"/>
    <property type="match status" value="1"/>
</dbReference>
<dbReference type="InterPro" id="IPR018946">
    <property type="entry name" value="PhoD-like_MPP"/>
</dbReference>
<keyword evidence="4" id="KW-1185">Reference proteome</keyword>
<gene>
    <name evidence="3" type="ORF">LNTAR_17823</name>
</gene>
<dbReference type="EMBL" id="ABCK01000001">
    <property type="protein sequence ID" value="EDM29633.1"/>
    <property type="molecule type" value="Genomic_DNA"/>
</dbReference>
<evidence type="ECO:0000313" key="3">
    <source>
        <dbReference type="EMBL" id="EDM29633.1"/>
    </source>
</evidence>
<organism evidence="3 4">
    <name type="scientific">Lentisphaera araneosa HTCC2155</name>
    <dbReference type="NCBI Taxonomy" id="313628"/>
    <lineage>
        <taxon>Bacteria</taxon>
        <taxon>Pseudomonadati</taxon>
        <taxon>Lentisphaerota</taxon>
        <taxon>Lentisphaeria</taxon>
        <taxon>Lentisphaerales</taxon>
        <taxon>Lentisphaeraceae</taxon>
        <taxon>Lentisphaera</taxon>
    </lineage>
</organism>
<dbReference type="InterPro" id="IPR038607">
    <property type="entry name" value="PhoD-like_sf"/>
</dbReference>